<organism evidence="1 2">
    <name type="scientific">Desulfosporosinus youngiae DSM 17734</name>
    <dbReference type="NCBI Taxonomy" id="768710"/>
    <lineage>
        <taxon>Bacteria</taxon>
        <taxon>Bacillati</taxon>
        <taxon>Bacillota</taxon>
        <taxon>Clostridia</taxon>
        <taxon>Eubacteriales</taxon>
        <taxon>Desulfitobacteriaceae</taxon>
        <taxon>Desulfosporosinus</taxon>
    </lineage>
</organism>
<reference evidence="1 2" key="1">
    <citation type="submission" date="2011-11" db="EMBL/GenBank/DDBJ databases">
        <title>The Noncontiguous Finished genome of Desulfosporosinus youngiae DSM 17734.</title>
        <authorList>
            <consortium name="US DOE Joint Genome Institute (JGI-PGF)"/>
            <person name="Lucas S."/>
            <person name="Han J."/>
            <person name="Lapidus A."/>
            <person name="Cheng J.-F."/>
            <person name="Goodwin L."/>
            <person name="Pitluck S."/>
            <person name="Peters L."/>
            <person name="Ovchinnikova G."/>
            <person name="Lu M."/>
            <person name="Land M.L."/>
            <person name="Hauser L."/>
            <person name="Pester M."/>
            <person name="Spring S."/>
            <person name="Ollivier B."/>
            <person name="Rattei T."/>
            <person name="Klenk H.-P."/>
            <person name="Wagner M."/>
            <person name="Loy A."/>
            <person name="Woyke T.J."/>
        </authorList>
    </citation>
    <scope>NUCLEOTIDE SEQUENCE [LARGE SCALE GENOMIC DNA]</scope>
    <source>
        <strain evidence="1 2">DSM 17734</strain>
    </source>
</reference>
<protein>
    <submittedName>
        <fullName evidence="1">Uncharacterized protein</fullName>
    </submittedName>
</protein>
<accession>H5XU64</accession>
<dbReference type="EMBL" id="CM001441">
    <property type="protein sequence ID" value="EHQ89160.1"/>
    <property type="molecule type" value="Genomic_DNA"/>
</dbReference>
<dbReference type="Proteomes" id="UP000005104">
    <property type="component" value="Chromosome"/>
</dbReference>
<proteinExistence type="predicted"/>
<gene>
    <name evidence="1" type="ORF">DesyoDRAFT_2065</name>
</gene>
<name>H5XU64_9FIRM</name>
<dbReference type="HOGENOM" id="CLU_3182951_0_0_9"/>
<evidence type="ECO:0000313" key="2">
    <source>
        <dbReference type="Proteomes" id="UP000005104"/>
    </source>
</evidence>
<evidence type="ECO:0000313" key="1">
    <source>
        <dbReference type="EMBL" id="EHQ89160.1"/>
    </source>
</evidence>
<keyword evidence="2" id="KW-1185">Reference proteome</keyword>
<dbReference type="AlphaFoldDB" id="H5XU64"/>
<sequence>MKTIESCNRASLKDKYTLDNLEKVLYPIIPAADEDCVEKLTLGMYI</sequence>